<organism evidence="2 3">
    <name type="scientific">Immersiella caudata</name>
    <dbReference type="NCBI Taxonomy" id="314043"/>
    <lineage>
        <taxon>Eukaryota</taxon>
        <taxon>Fungi</taxon>
        <taxon>Dikarya</taxon>
        <taxon>Ascomycota</taxon>
        <taxon>Pezizomycotina</taxon>
        <taxon>Sordariomycetes</taxon>
        <taxon>Sordariomycetidae</taxon>
        <taxon>Sordariales</taxon>
        <taxon>Lasiosphaeriaceae</taxon>
        <taxon>Immersiella</taxon>
    </lineage>
</organism>
<evidence type="ECO:0000313" key="3">
    <source>
        <dbReference type="Proteomes" id="UP001175000"/>
    </source>
</evidence>
<dbReference type="EMBL" id="JAULSU010000003">
    <property type="protein sequence ID" value="KAK0624335.1"/>
    <property type="molecule type" value="Genomic_DNA"/>
</dbReference>
<dbReference type="Proteomes" id="UP001175000">
    <property type="component" value="Unassembled WGS sequence"/>
</dbReference>
<sequence>MTMLRNPAPSGADSPPRPPTPATSLTPMILASDHEEIAGPRAQRLHRRQTLRPRETALVRPMLCEASRAPISSQDDRVQRMTTSLPRTPQQASTAAAIRIRFNKQQTRTATPASSSRNAAGNVCFTSAIPTSTRAAPARVCHLVNRLRTISSKGISTPPSAGDAERCSSAPPSATSMCFSGGANSLSPSRHLKALGRAHSMSSTHWFPLGNEVPFSYQTRKSTRRSGSWYSQASEEVPTSMMRGISRPWVWEGDFG</sequence>
<feature type="region of interest" description="Disordered" evidence="1">
    <location>
        <begin position="154"/>
        <end position="173"/>
    </location>
</feature>
<name>A0AA40C445_9PEZI</name>
<gene>
    <name evidence="2" type="ORF">B0T14DRAFT_517887</name>
</gene>
<protein>
    <submittedName>
        <fullName evidence="2">Uncharacterized protein</fullName>
    </submittedName>
</protein>
<accession>A0AA40C445</accession>
<evidence type="ECO:0000256" key="1">
    <source>
        <dbReference type="SAM" id="MobiDB-lite"/>
    </source>
</evidence>
<evidence type="ECO:0000313" key="2">
    <source>
        <dbReference type="EMBL" id="KAK0624335.1"/>
    </source>
</evidence>
<feature type="region of interest" description="Disordered" evidence="1">
    <location>
        <begin position="1"/>
        <end position="30"/>
    </location>
</feature>
<dbReference type="AlphaFoldDB" id="A0AA40C445"/>
<proteinExistence type="predicted"/>
<comment type="caution">
    <text evidence="2">The sequence shown here is derived from an EMBL/GenBank/DDBJ whole genome shotgun (WGS) entry which is preliminary data.</text>
</comment>
<reference evidence="2" key="1">
    <citation type="submission" date="2023-06" db="EMBL/GenBank/DDBJ databases">
        <title>Genome-scale phylogeny and comparative genomics of the fungal order Sordariales.</title>
        <authorList>
            <consortium name="Lawrence Berkeley National Laboratory"/>
            <person name="Hensen N."/>
            <person name="Bonometti L."/>
            <person name="Westerberg I."/>
            <person name="Brannstrom I.O."/>
            <person name="Guillou S."/>
            <person name="Cros-Aarteil S."/>
            <person name="Calhoun S."/>
            <person name="Haridas S."/>
            <person name="Kuo A."/>
            <person name="Mondo S."/>
            <person name="Pangilinan J."/>
            <person name="Riley R."/>
            <person name="Labutti K."/>
            <person name="Andreopoulos B."/>
            <person name="Lipzen A."/>
            <person name="Chen C."/>
            <person name="Yanf M."/>
            <person name="Daum C."/>
            <person name="Ng V."/>
            <person name="Clum A."/>
            <person name="Steindorff A."/>
            <person name="Ohm R."/>
            <person name="Martin F."/>
            <person name="Silar P."/>
            <person name="Natvig D."/>
            <person name="Lalanne C."/>
            <person name="Gautier V."/>
            <person name="Ament-Velasquez S.L."/>
            <person name="Kruys A."/>
            <person name="Hutchinson M.I."/>
            <person name="Powell A.J."/>
            <person name="Barry K."/>
            <person name="Miller A.N."/>
            <person name="Grigoriev I.V."/>
            <person name="Debuchy R."/>
            <person name="Gladieux P."/>
            <person name="Thoren M.H."/>
            <person name="Johannesson H."/>
        </authorList>
    </citation>
    <scope>NUCLEOTIDE SEQUENCE</scope>
    <source>
        <strain evidence="2">CBS 606.72</strain>
    </source>
</reference>
<keyword evidence="3" id="KW-1185">Reference proteome</keyword>